<evidence type="ECO:0000313" key="2">
    <source>
        <dbReference type="Proteomes" id="UP000316714"/>
    </source>
</evidence>
<comment type="caution">
    <text evidence="1">The sequence shown here is derived from an EMBL/GenBank/DDBJ whole genome shotgun (WGS) entry which is preliminary data.</text>
</comment>
<organism evidence="1 2">
    <name type="scientific">Posidoniimonas corsicana</name>
    <dbReference type="NCBI Taxonomy" id="1938618"/>
    <lineage>
        <taxon>Bacteria</taxon>
        <taxon>Pseudomonadati</taxon>
        <taxon>Planctomycetota</taxon>
        <taxon>Planctomycetia</taxon>
        <taxon>Pirellulales</taxon>
        <taxon>Lacipirellulaceae</taxon>
        <taxon>Posidoniimonas</taxon>
    </lineage>
</organism>
<dbReference type="RefSeq" id="WP_146564189.1">
    <property type="nucleotide sequence ID" value="NZ_SIHJ01000001.1"/>
</dbReference>
<protein>
    <submittedName>
        <fullName evidence="1">Uncharacterized protein</fullName>
    </submittedName>
</protein>
<evidence type="ECO:0000313" key="1">
    <source>
        <dbReference type="EMBL" id="TWT36895.1"/>
    </source>
</evidence>
<proteinExistence type="predicted"/>
<dbReference type="EMBL" id="SIHJ01000001">
    <property type="protein sequence ID" value="TWT36895.1"/>
    <property type="molecule type" value="Genomic_DNA"/>
</dbReference>
<keyword evidence="2" id="KW-1185">Reference proteome</keyword>
<name>A0A5C5VGR2_9BACT</name>
<reference evidence="1 2" key="1">
    <citation type="submission" date="2019-02" db="EMBL/GenBank/DDBJ databases">
        <title>Deep-cultivation of Planctomycetes and their phenomic and genomic characterization uncovers novel biology.</title>
        <authorList>
            <person name="Wiegand S."/>
            <person name="Jogler M."/>
            <person name="Boedeker C."/>
            <person name="Pinto D."/>
            <person name="Vollmers J."/>
            <person name="Rivas-Marin E."/>
            <person name="Kohn T."/>
            <person name="Peeters S.H."/>
            <person name="Heuer A."/>
            <person name="Rast P."/>
            <person name="Oberbeckmann S."/>
            <person name="Bunk B."/>
            <person name="Jeske O."/>
            <person name="Meyerdierks A."/>
            <person name="Storesund J.E."/>
            <person name="Kallscheuer N."/>
            <person name="Luecker S."/>
            <person name="Lage O.M."/>
            <person name="Pohl T."/>
            <person name="Merkel B.J."/>
            <person name="Hornburger P."/>
            <person name="Mueller R.-W."/>
            <person name="Bruemmer F."/>
            <person name="Labrenz M."/>
            <person name="Spormann A.M."/>
            <person name="Op Den Camp H."/>
            <person name="Overmann J."/>
            <person name="Amann R."/>
            <person name="Jetten M.S.M."/>
            <person name="Mascher T."/>
            <person name="Medema M.H."/>
            <person name="Devos D.P."/>
            <person name="Kaster A.-K."/>
            <person name="Ovreas L."/>
            <person name="Rohde M."/>
            <person name="Galperin M.Y."/>
            <person name="Jogler C."/>
        </authorList>
    </citation>
    <scope>NUCLEOTIDE SEQUENCE [LARGE SCALE GENOMIC DNA]</scope>
    <source>
        <strain evidence="1 2">KOR34</strain>
    </source>
</reference>
<accession>A0A5C5VGR2</accession>
<dbReference type="Proteomes" id="UP000316714">
    <property type="component" value="Unassembled WGS sequence"/>
</dbReference>
<sequence>MTPAVLALLAFAIPYRDFVDSVPTPEAGRAVAVAPNYSGQWRLDWDDAVDGSLAAEPKSCTVRLNCVAGELSGDFIGPVAGRERDAVIRGEVSHSVEGSLLTFKQVEEGYACCYQVFLSATTADASDRKPQRCLHCTRRAAQLDCGRAQLDSRREVLP</sequence>
<dbReference type="AlphaFoldDB" id="A0A5C5VGR2"/>
<gene>
    <name evidence="1" type="ORF">KOR34_18400</name>
</gene>